<dbReference type="Gene3D" id="2.40.420.20">
    <property type="match status" value="1"/>
</dbReference>
<dbReference type="Gene3D" id="2.40.30.170">
    <property type="match status" value="1"/>
</dbReference>
<dbReference type="InterPro" id="IPR058637">
    <property type="entry name" value="YknX-like_C"/>
</dbReference>
<dbReference type="PROSITE" id="PS51257">
    <property type="entry name" value="PROKAR_LIPOPROTEIN"/>
    <property type="match status" value="1"/>
</dbReference>
<dbReference type="NCBIfam" id="TIGR01730">
    <property type="entry name" value="RND_mfp"/>
    <property type="match status" value="1"/>
</dbReference>
<feature type="region of interest" description="Disordered" evidence="3">
    <location>
        <begin position="121"/>
        <end position="143"/>
    </location>
</feature>
<dbReference type="PANTHER" id="PTHR30469">
    <property type="entry name" value="MULTIDRUG RESISTANCE PROTEIN MDTA"/>
    <property type="match status" value="1"/>
</dbReference>
<evidence type="ECO:0000256" key="1">
    <source>
        <dbReference type="ARBA" id="ARBA00009477"/>
    </source>
</evidence>
<feature type="domain" description="Multidrug resistance protein MdtA-like barrel-sandwich hybrid" evidence="5">
    <location>
        <begin position="80"/>
        <end position="266"/>
    </location>
</feature>
<feature type="coiled-coil region" evidence="2">
    <location>
        <begin position="144"/>
        <end position="209"/>
    </location>
</feature>
<evidence type="ECO:0000256" key="4">
    <source>
        <dbReference type="SAM" id="SignalP"/>
    </source>
</evidence>
<protein>
    <submittedName>
        <fullName evidence="8">Efflux RND transporter periplasmic adaptor subunit</fullName>
    </submittedName>
</protein>
<evidence type="ECO:0000259" key="7">
    <source>
        <dbReference type="Pfam" id="PF25989"/>
    </source>
</evidence>
<dbReference type="Proteomes" id="UP001597180">
    <property type="component" value="Unassembled WGS sequence"/>
</dbReference>
<keyword evidence="2" id="KW-0175">Coiled coil</keyword>
<name>A0ABW3UWG9_9BACL</name>
<evidence type="ECO:0000256" key="2">
    <source>
        <dbReference type="SAM" id="Coils"/>
    </source>
</evidence>
<dbReference type="InterPro" id="IPR006143">
    <property type="entry name" value="RND_pump_MFP"/>
</dbReference>
<feature type="compositionally biased region" description="Basic and acidic residues" evidence="3">
    <location>
        <begin position="134"/>
        <end position="143"/>
    </location>
</feature>
<organism evidence="8 9">
    <name type="scientific">Paenibacillus vulneris</name>
    <dbReference type="NCBI Taxonomy" id="1133364"/>
    <lineage>
        <taxon>Bacteria</taxon>
        <taxon>Bacillati</taxon>
        <taxon>Bacillota</taxon>
        <taxon>Bacilli</taxon>
        <taxon>Bacillales</taxon>
        <taxon>Paenibacillaceae</taxon>
        <taxon>Paenibacillus</taxon>
    </lineage>
</organism>
<gene>
    <name evidence="8" type="ORF">ACFQ4B_31625</name>
</gene>
<evidence type="ECO:0000313" key="9">
    <source>
        <dbReference type="Proteomes" id="UP001597180"/>
    </source>
</evidence>
<dbReference type="InterPro" id="IPR058625">
    <property type="entry name" value="MdtA-like_BSH"/>
</dbReference>
<dbReference type="SUPFAM" id="SSF111369">
    <property type="entry name" value="HlyD-like secretion proteins"/>
    <property type="match status" value="1"/>
</dbReference>
<keyword evidence="4" id="KW-0732">Signal</keyword>
<feature type="region of interest" description="Disordered" evidence="3">
    <location>
        <begin position="406"/>
        <end position="441"/>
    </location>
</feature>
<dbReference type="InterPro" id="IPR058792">
    <property type="entry name" value="Beta-barrel_RND_2"/>
</dbReference>
<evidence type="ECO:0000259" key="6">
    <source>
        <dbReference type="Pfam" id="PF25954"/>
    </source>
</evidence>
<evidence type="ECO:0000313" key="8">
    <source>
        <dbReference type="EMBL" id="MFD1224669.1"/>
    </source>
</evidence>
<accession>A0ABW3UWG9</accession>
<sequence length="441" mass="48021">MKRISAGSRKSKIRPIRVLAVMTLAAVVAAMAAGCSAPGGPKGMAEAQLKVRAVKTEAITKQRIASPTEQVADISAATAIDIVSKASGEVIEVLKKRGDYVEKGDVLFRIDSRDAESVKRKNELAVRSSQESLQKAKDDQVNNRKDLADAVQKAEVALKNAEQDYNKMRNDYDSGNATDHQLEQAQQQVDNARMALNSAKNKLAANDNNNTIASVETQAETNQLALEDSIRSLDNYNVKAPVSGILTDFTPETGQTVNSASKLGQVLQIDPVKIKTELSETNMQLVKNKQELVFYSPNDPDHKGKAKISYLAPVMSAQTKTYTLELEVPNPDHRITPGTRVMVQLTTEDEEKVVVVPTLSIIREEGGTYVFVLQGDTYQKRQIKLGRINGSYQEVLEGVKEGEKLVTTGQHQLKDGQKVEAATQATPAPSGAAPQEQQKAK</sequence>
<reference evidence="9" key="1">
    <citation type="journal article" date="2019" name="Int. J. Syst. Evol. Microbiol.">
        <title>The Global Catalogue of Microorganisms (GCM) 10K type strain sequencing project: providing services to taxonomists for standard genome sequencing and annotation.</title>
        <authorList>
            <consortium name="The Broad Institute Genomics Platform"/>
            <consortium name="The Broad Institute Genome Sequencing Center for Infectious Disease"/>
            <person name="Wu L."/>
            <person name="Ma J."/>
        </authorList>
    </citation>
    <scope>NUCLEOTIDE SEQUENCE [LARGE SCALE GENOMIC DNA]</scope>
    <source>
        <strain evidence="9">CCUG 53270</strain>
    </source>
</reference>
<feature type="signal peptide" evidence="4">
    <location>
        <begin position="1"/>
        <end position="32"/>
    </location>
</feature>
<feature type="domain" description="YknX-like C-terminal permuted SH3-like" evidence="7">
    <location>
        <begin position="353"/>
        <end position="420"/>
    </location>
</feature>
<dbReference type="EMBL" id="JBHTLU010000047">
    <property type="protein sequence ID" value="MFD1224669.1"/>
    <property type="molecule type" value="Genomic_DNA"/>
</dbReference>
<comment type="caution">
    <text evidence="8">The sequence shown here is derived from an EMBL/GenBank/DDBJ whole genome shotgun (WGS) entry which is preliminary data.</text>
</comment>
<dbReference type="Pfam" id="PF25989">
    <property type="entry name" value="YknX_C"/>
    <property type="match status" value="1"/>
</dbReference>
<dbReference type="RefSeq" id="WP_345587558.1">
    <property type="nucleotide sequence ID" value="NZ_BAABJG010000010.1"/>
</dbReference>
<feature type="domain" description="CusB-like beta-barrel" evidence="6">
    <location>
        <begin position="274"/>
        <end position="348"/>
    </location>
</feature>
<keyword evidence="9" id="KW-1185">Reference proteome</keyword>
<feature type="chain" id="PRO_5045339681" evidence="4">
    <location>
        <begin position="33"/>
        <end position="441"/>
    </location>
</feature>
<comment type="similarity">
    <text evidence="1">Belongs to the membrane fusion protein (MFP) (TC 8.A.1) family.</text>
</comment>
<evidence type="ECO:0000259" key="5">
    <source>
        <dbReference type="Pfam" id="PF25917"/>
    </source>
</evidence>
<evidence type="ECO:0000256" key="3">
    <source>
        <dbReference type="SAM" id="MobiDB-lite"/>
    </source>
</evidence>
<dbReference type="Gene3D" id="2.40.50.100">
    <property type="match status" value="1"/>
</dbReference>
<dbReference type="Pfam" id="PF25917">
    <property type="entry name" value="BSH_RND"/>
    <property type="match status" value="1"/>
</dbReference>
<dbReference type="Pfam" id="PF25954">
    <property type="entry name" value="Beta-barrel_RND_2"/>
    <property type="match status" value="1"/>
</dbReference>
<proteinExistence type="inferred from homology"/>